<keyword evidence="2" id="KW-0575">Peroxidase</keyword>
<organism evidence="2 3">
    <name type="scientific">Psychroflexus aurantiacus</name>
    <dbReference type="NCBI Taxonomy" id="2709310"/>
    <lineage>
        <taxon>Bacteria</taxon>
        <taxon>Pseudomonadati</taxon>
        <taxon>Bacteroidota</taxon>
        <taxon>Flavobacteriia</taxon>
        <taxon>Flavobacteriales</taxon>
        <taxon>Flavobacteriaceae</taxon>
        <taxon>Psychroflexus</taxon>
    </lineage>
</organism>
<gene>
    <name evidence="2" type="ORF">G3567_05310</name>
</gene>
<sequence length="181" mass="19885">MKALEISEAKAPAKDILEATKSKMGVVPNMFKMMANNPSLLKAYTQADDTFRNDSGFTSQEQEVILLSVAIYNGCRYCVAAHSFIAKNQSGVASEVLDALRQQKELPDAKLDALSNFTTSVAKERGYPTETATKALKEAGYTDQHIAGVITGVGMKTMSNYLNHIAETEVDDMFAEFKWEN</sequence>
<dbReference type="Proteomes" id="UP000478505">
    <property type="component" value="Unassembled WGS sequence"/>
</dbReference>
<reference evidence="2 3" key="1">
    <citation type="submission" date="2020-02" db="EMBL/GenBank/DDBJ databases">
        <title>Flavobacteriaceae Psychroflexus bacterium YR1-1, complete genome.</title>
        <authorList>
            <person name="Li Y."/>
            <person name="Wu S."/>
        </authorList>
    </citation>
    <scope>NUCLEOTIDE SEQUENCE [LARGE SCALE GENOMIC DNA]</scope>
    <source>
        <strain evidence="2 3">YR1-1</strain>
    </source>
</reference>
<dbReference type="GO" id="GO:0051920">
    <property type="term" value="F:peroxiredoxin activity"/>
    <property type="evidence" value="ECO:0007669"/>
    <property type="project" value="InterPro"/>
</dbReference>
<dbReference type="Gene3D" id="1.20.1290.10">
    <property type="entry name" value="AhpD-like"/>
    <property type="match status" value="1"/>
</dbReference>
<dbReference type="Pfam" id="PF02627">
    <property type="entry name" value="CMD"/>
    <property type="match status" value="1"/>
</dbReference>
<evidence type="ECO:0000313" key="3">
    <source>
        <dbReference type="Proteomes" id="UP000478505"/>
    </source>
</evidence>
<comment type="caution">
    <text evidence="2">The sequence shown here is derived from an EMBL/GenBank/DDBJ whole genome shotgun (WGS) entry which is preliminary data.</text>
</comment>
<dbReference type="InterPro" id="IPR003779">
    <property type="entry name" value="CMD-like"/>
</dbReference>
<accession>A0A6B3R265</accession>
<dbReference type="PANTHER" id="PTHR35446:SF3">
    <property type="entry name" value="CMD DOMAIN-CONTAINING PROTEIN"/>
    <property type="match status" value="1"/>
</dbReference>
<dbReference type="InterPro" id="IPR010195">
    <property type="entry name" value="Uncharacterised_peroxidase-rel"/>
</dbReference>
<keyword evidence="2" id="KW-0560">Oxidoreductase</keyword>
<dbReference type="InterPro" id="IPR004675">
    <property type="entry name" value="AhpD_core"/>
</dbReference>
<dbReference type="PANTHER" id="PTHR35446">
    <property type="entry name" value="SI:CH211-175M2.5"/>
    <property type="match status" value="1"/>
</dbReference>
<dbReference type="NCBIfam" id="TIGR01926">
    <property type="entry name" value="peroxid_rel"/>
    <property type="match status" value="1"/>
</dbReference>
<feature type="domain" description="Carboxymuconolactone decarboxylase-like" evidence="1">
    <location>
        <begin position="38"/>
        <end position="103"/>
    </location>
</feature>
<protein>
    <submittedName>
        <fullName evidence="2">Peroxidase-related enzyme</fullName>
    </submittedName>
</protein>
<dbReference type="EMBL" id="JAAIKD010000002">
    <property type="protein sequence ID" value="NEV93570.1"/>
    <property type="molecule type" value="Genomic_DNA"/>
</dbReference>
<name>A0A6B3R265_9FLAO</name>
<dbReference type="InterPro" id="IPR029032">
    <property type="entry name" value="AhpD-like"/>
</dbReference>
<dbReference type="RefSeq" id="WP_164004276.1">
    <property type="nucleotide sequence ID" value="NZ_JAAIKD010000002.1"/>
</dbReference>
<dbReference type="AlphaFoldDB" id="A0A6B3R265"/>
<dbReference type="NCBIfam" id="TIGR00778">
    <property type="entry name" value="ahpD_dom"/>
    <property type="match status" value="1"/>
</dbReference>
<evidence type="ECO:0000259" key="1">
    <source>
        <dbReference type="Pfam" id="PF02627"/>
    </source>
</evidence>
<dbReference type="SUPFAM" id="SSF69118">
    <property type="entry name" value="AhpD-like"/>
    <property type="match status" value="1"/>
</dbReference>
<evidence type="ECO:0000313" key="2">
    <source>
        <dbReference type="EMBL" id="NEV93570.1"/>
    </source>
</evidence>
<keyword evidence="3" id="KW-1185">Reference proteome</keyword>
<proteinExistence type="predicted"/>